<feature type="transmembrane region" description="Helical" evidence="11">
    <location>
        <begin position="99"/>
        <end position="118"/>
    </location>
</feature>
<feature type="transmembrane region" description="Helical" evidence="11">
    <location>
        <begin position="156"/>
        <end position="179"/>
    </location>
</feature>
<evidence type="ECO:0000256" key="9">
    <source>
        <dbReference type="ARBA" id="ARBA00023136"/>
    </source>
</evidence>
<sequence length="215" mass="23674">MGKEIYIHSTVINSWIVVLLLSLFAIYVSKKIKASDPTKKPTGIVNIVEIIVVQIEKLVKDTMGPDKMKFAPYIGTLALYLAVANLFGLIGFAPPTSDYNVTLALAIITFILTQYFGIKSKGLGGYFKGFFEPIPFLFPINVIGELANPISLSFRLFGNILSGVIIMGLLYSAVGYFAPVVTPVFHAYFDLFAGLIQTFIFIMLTMVFVSMAMDD</sequence>
<comment type="function">
    <text evidence="11 12">Key component of the proton channel; it plays a direct role in the translocation of protons across the membrane.</text>
</comment>
<dbReference type="PROSITE" id="PS00449">
    <property type="entry name" value="ATPASE_A"/>
    <property type="match status" value="1"/>
</dbReference>
<feature type="transmembrane region" description="Helical" evidence="11">
    <location>
        <begin position="6"/>
        <end position="28"/>
    </location>
</feature>
<evidence type="ECO:0000256" key="11">
    <source>
        <dbReference type="HAMAP-Rule" id="MF_01393"/>
    </source>
</evidence>
<dbReference type="CDD" id="cd00310">
    <property type="entry name" value="ATP-synt_Fo_a_6"/>
    <property type="match status" value="1"/>
</dbReference>
<evidence type="ECO:0000256" key="6">
    <source>
        <dbReference type="ARBA" id="ARBA00022781"/>
    </source>
</evidence>
<keyword evidence="6 11" id="KW-0375">Hydrogen ion transport</keyword>
<evidence type="ECO:0000256" key="2">
    <source>
        <dbReference type="ARBA" id="ARBA00006810"/>
    </source>
</evidence>
<dbReference type="GO" id="GO:0045259">
    <property type="term" value="C:proton-transporting ATP synthase complex"/>
    <property type="evidence" value="ECO:0007669"/>
    <property type="project" value="UniProtKB-KW"/>
</dbReference>
<evidence type="ECO:0000256" key="10">
    <source>
        <dbReference type="ARBA" id="ARBA00023310"/>
    </source>
</evidence>
<feature type="transmembrane region" description="Helical" evidence="11">
    <location>
        <begin position="191"/>
        <end position="213"/>
    </location>
</feature>
<dbReference type="SUPFAM" id="SSF81336">
    <property type="entry name" value="F1F0 ATP synthase subunit A"/>
    <property type="match status" value="1"/>
</dbReference>
<comment type="subcellular location">
    <subcellularLocation>
        <location evidence="11 12">Cell membrane</location>
        <topology evidence="11 12">Multi-pass membrane protein</topology>
    </subcellularLocation>
    <subcellularLocation>
        <location evidence="1">Membrane</location>
        <topology evidence="1">Multi-pass membrane protein</topology>
    </subcellularLocation>
</comment>
<evidence type="ECO:0000256" key="5">
    <source>
        <dbReference type="ARBA" id="ARBA00022692"/>
    </source>
</evidence>
<dbReference type="AlphaFoldDB" id="A0A845QWZ4"/>
<dbReference type="NCBIfam" id="TIGR01131">
    <property type="entry name" value="ATP_synt_6_or_A"/>
    <property type="match status" value="1"/>
</dbReference>
<keyword evidence="14" id="KW-1185">Reference proteome</keyword>
<dbReference type="GO" id="GO:0046933">
    <property type="term" value="F:proton-transporting ATP synthase activity, rotational mechanism"/>
    <property type="evidence" value="ECO:0007669"/>
    <property type="project" value="UniProtKB-UniRule"/>
</dbReference>
<evidence type="ECO:0000256" key="1">
    <source>
        <dbReference type="ARBA" id="ARBA00004141"/>
    </source>
</evidence>
<gene>
    <name evidence="11 13" type="primary">atpB</name>
    <name evidence="13" type="ORF">D3Z33_04075</name>
</gene>
<evidence type="ECO:0000256" key="12">
    <source>
        <dbReference type="RuleBase" id="RU000483"/>
    </source>
</evidence>
<keyword evidence="5 11" id="KW-0812">Transmembrane</keyword>
<evidence type="ECO:0000256" key="8">
    <source>
        <dbReference type="ARBA" id="ARBA00023065"/>
    </source>
</evidence>
<reference evidence="13 14" key="1">
    <citation type="submission" date="2018-08" db="EMBL/GenBank/DDBJ databases">
        <title>Murine metabolic-syndrome-specific gut microbial biobank.</title>
        <authorList>
            <person name="Liu C."/>
        </authorList>
    </citation>
    <scope>NUCLEOTIDE SEQUENCE [LARGE SCALE GENOMIC DNA]</scope>
    <source>
        <strain evidence="13 14">583</strain>
    </source>
</reference>
<dbReference type="PANTHER" id="PTHR42823">
    <property type="entry name" value="ATP SYNTHASE SUBUNIT A, CHLOROPLASTIC"/>
    <property type="match status" value="1"/>
</dbReference>
<comment type="caution">
    <text evidence="13">The sequence shown here is derived from an EMBL/GenBank/DDBJ whole genome shotgun (WGS) entry which is preliminary data.</text>
</comment>
<dbReference type="HAMAP" id="MF_01393">
    <property type="entry name" value="ATP_synth_a_bact"/>
    <property type="match status" value="1"/>
</dbReference>
<dbReference type="Gene3D" id="1.20.120.220">
    <property type="entry name" value="ATP synthase, F0 complex, subunit A"/>
    <property type="match status" value="1"/>
</dbReference>
<evidence type="ECO:0000256" key="3">
    <source>
        <dbReference type="ARBA" id="ARBA00022448"/>
    </source>
</evidence>
<accession>A0A845QWZ4</accession>
<dbReference type="OrthoDB" id="9789241at2"/>
<evidence type="ECO:0000313" key="14">
    <source>
        <dbReference type="Proteomes" id="UP000467132"/>
    </source>
</evidence>
<comment type="similarity">
    <text evidence="2 11 12">Belongs to the ATPase A chain family.</text>
</comment>
<evidence type="ECO:0000256" key="7">
    <source>
        <dbReference type="ARBA" id="ARBA00022989"/>
    </source>
</evidence>
<dbReference type="GO" id="GO:0005886">
    <property type="term" value="C:plasma membrane"/>
    <property type="evidence" value="ECO:0007669"/>
    <property type="project" value="UniProtKB-SubCell"/>
</dbReference>
<keyword evidence="7 11" id="KW-1133">Transmembrane helix</keyword>
<dbReference type="InterPro" id="IPR000568">
    <property type="entry name" value="ATP_synth_F0_asu"/>
</dbReference>
<organism evidence="13 14">
    <name type="scientific">Senegalia massiliensis</name>
    <dbReference type="NCBI Taxonomy" id="1720316"/>
    <lineage>
        <taxon>Bacteria</taxon>
        <taxon>Bacillati</taxon>
        <taxon>Bacillota</taxon>
        <taxon>Clostridia</taxon>
        <taxon>Eubacteriales</taxon>
        <taxon>Clostridiaceae</taxon>
        <taxon>Senegalia</taxon>
    </lineage>
</organism>
<dbReference type="GO" id="GO:0042777">
    <property type="term" value="P:proton motive force-driven plasma membrane ATP synthesis"/>
    <property type="evidence" value="ECO:0007669"/>
    <property type="project" value="TreeGrafter"/>
</dbReference>
<keyword evidence="11" id="KW-1003">Cell membrane</keyword>
<keyword evidence="8 11" id="KW-0406">Ion transport</keyword>
<keyword evidence="10 11" id="KW-0066">ATP synthesis</keyword>
<dbReference type="InterPro" id="IPR023011">
    <property type="entry name" value="ATP_synth_F0_asu_AS"/>
</dbReference>
<evidence type="ECO:0000256" key="4">
    <source>
        <dbReference type="ARBA" id="ARBA00022547"/>
    </source>
</evidence>
<feature type="transmembrane region" description="Helical" evidence="11">
    <location>
        <begin position="70"/>
        <end position="93"/>
    </location>
</feature>
<dbReference type="PANTHER" id="PTHR42823:SF3">
    <property type="entry name" value="ATP SYNTHASE SUBUNIT A, CHLOROPLASTIC"/>
    <property type="match status" value="1"/>
</dbReference>
<keyword evidence="9 11" id="KW-0472">Membrane</keyword>
<dbReference type="InterPro" id="IPR045082">
    <property type="entry name" value="ATP_syn_F0_a_bact/chloroplast"/>
</dbReference>
<protein>
    <recommendedName>
        <fullName evidence="11 12">ATP synthase subunit a</fullName>
    </recommendedName>
    <alternativeName>
        <fullName evidence="11">ATP synthase F0 sector subunit a</fullName>
    </alternativeName>
    <alternativeName>
        <fullName evidence="11">F-ATPase subunit 6</fullName>
    </alternativeName>
</protein>
<dbReference type="InterPro" id="IPR035908">
    <property type="entry name" value="F0_ATP_A_sf"/>
</dbReference>
<dbReference type="Proteomes" id="UP000467132">
    <property type="component" value="Unassembled WGS sequence"/>
</dbReference>
<proteinExistence type="inferred from homology"/>
<keyword evidence="3 11" id="KW-0813">Transport</keyword>
<dbReference type="PRINTS" id="PR00123">
    <property type="entry name" value="ATPASEA"/>
</dbReference>
<dbReference type="EMBL" id="QXXA01000005">
    <property type="protein sequence ID" value="NBI06036.1"/>
    <property type="molecule type" value="Genomic_DNA"/>
</dbReference>
<keyword evidence="4 11" id="KW-0138">CF(0)</keyword>
<evidence type="ECO:0000313" key="13">
    <source>
        <dbReference type="EMBL" id="NBI06036.1"/>
    </source>
</evidence>
<dbReference type="Pfam" id="PF00119">
    <property type="entry name" value="ATP-synt_A"/>
    <property type="match status" value="1"/>
</dbReference>
<name>A0A845QWZ4_9CLOT</name>